<accession>A0A7L6AWF1</accession>
<sequence length="76" mass="8680">MKAKIMTSMNYRDNLFVNFETEIGSGIACWKSRDKPVCDLLYDVELDIGKNFSALSNKVNSGEHLFLLKMMAILFI</sequence>
<reference evidence="1" key="1">
    <citation type="submission" date="2020-06" db="EMBL/GenBank/DDBJ databases">
        <title>Analysis procedures for assessing recovery of high quality, complete, closed genomes from Nanopore long read metagenome sequencing.</title>
        <authorList>
            <person name="Bessarab I."/>
            <person name="Arumugam K."/>
            <person name="Haryono M."/>
            <person name="Liu X."/>
            <person name="Roy S."/>
            <person name="Zuniga-Montanez R.E."/>
            <person name="Qiu G."/>
            <person name="Drautz-Moses D.I."/>
            <person name="Law Y.Y."/>
            <person name="Wuertz S."/>
            <person name="Lauro F.M."/>
            <person name="Huson D.H."/>
            <person name="Williams R.B."/>
        </authorList>
    </citation>
    <scope>NUCLEOTIDE SEQUENCE [LARGE SCALE GENOMIC DNA]</scope>
    <source>
        <strain evidence="1">SSD2</strain>
    </source>
</reference>
<keyword evidence="2" id="KW-1185">Reference proteome</keyword>
<proteinExistence type="predicted"/>
<dbReference type="Proteomes" id="UP000510621">
    <property type="component" value="Chromosome"/>
</dbReference>
<evidence type="ECO:0000313" key="1">
    <source>
        <dbReference type="EMBL" id="QLQ33451.1"/>
    </source>
</evidence>
<evidence type="ECO:0000313" key="2">
    <source>
        <dbReference type="Proteomes" id="UP000510621"/>
    </source>
</evidence>
<gene>
    <name evidence="1" type="ORF">HZT40_19680</name>
</gene>
<organism evidence="1 2">
    <name type="scientific">Candidatus Thiothrix singaporensis</name>
    <dbReference type="NCBI Taxonomy" id="2799669"/>
    <lineage>
        <taxon>Bacteria</taxon>
        <taxon>Pseudomonadati</taxon>
        <taxon>Pseudomonadota</taxon>
        <taxon>Gammaproteobacteria</taxon>
        <taxon>Thiotrichales</taxon>
        <taxon>Thiotrichaceae</taxon>
        <taxon>Thiothrix</taxon>
    </lineage>
</organism>
<name>A0A7L6AWF1_9GAMM</name>
<dbReference type="KEGG" id="this:HZT40_19680"/>
<dbReference type="AlphaFoldDB" id="A0A7L6AWF1"/>
<protein>
    <submittedName>
        <fullName evidence="1">Uncharacterized protein</fullName>
    </submittedName>
</protein>
<dbReference type="EMBL" id="CP059265">
    <property type="protein sequence ID" value="QLQ33451.1"/>
    <property type="molecule type" value="Genomic_DNA"/>
</dbReference>